<proteinExistence type="predicted"/>
<dbReference type="Proteomes" id="UP000192610">
    <property type="component" value="Unassembled WGS sequence"/>
</dbReference>
<sequence length="329" mass="37349">METAAFNNNEVALFEEQLQPSVVSTDKPFIQANTIESSLEEIKSRHVIPVFTRDNEPVISHADFIESVVNVASSIYVGETLLKPSIRLSHAIKGRIPEAKDKPANALLEHEKTLYYERMAFVLEIPTIQDEIDGNQLSLTIGGVKAYNLDNLYARKGADEHFKIFIGFQNKVCTNLCVWTDGYLNDLKVKSLGQLKACIRTMIEGYNANYHIHALRALSNYGLTEQQFAILIGKCRMYNHLPSNMKNEIIPLQLSDTQLGTVAKDYYRDNSFCRMNDGSINLWRLYNLFTGANKSSYIDTFIDRSVNSFHFVDLLRGALDSKSTNWFLN</sequence>
<keyword evidence="2" id="KW-1185">Reference proteome</keyword>
<gene>
    <name evidence="1" type="ORF">A4H97_33710</name>
</gene>
<dbReference type="STRING" id="354355.SAMN05660816_06923"/>
<dbReference type="AlphaFoldDB" id="A0A1V9EDC7"/>
<evidence type="ECO:0000313" key="2">
    <source>
        <dbReference type="Proteomes" id="UP000192610"/>
    </source>
</evidence>
<organism evidence="1 2">
    <name type="scientific">Niastella yeongjuensis</name>
    <dbReference type="NCBI Taxonomy" id="354355"/>
    <lineage>
        <taxon>Bacteria</taxon>
        <taxon>Pseudomonadati</taxon>
        <taxon>Bacteroidota</taxon>
        <taxon>Chitinophagia</taxon>
        <taxon>Chitinophagales</taxon>
        <taxon>Chitinophagaceae</taxon>
        <taxon>Niastella</taxon>
    </lineage>
</organism>
<dbReference type="EMBL" id="LVXG01000039">
    <property type="protein sequence ID" value="OQP44130.1"/>
    <property type="molecule type" value="Genomic_DNA"/>
</dbReference>
<protein>
    <recommendedName>
        <fullName evidence="3">DUF3871 domain-containing protein</fullName>
    </recommendedName>
</protein>
<comment type="caution">
    <text evidence="1">The sequence shown here is derived from an EMBL/GenBank/DDBJ whole genome shotgun (WGS) entry which is preliminary data.</text>
</comment>
<dbReference type="InterPro" id="IPR024353">
    <property type="entry name" value="DUF3871"/>
</dbReference>
<name>A0A1V9EDC7_9BACT</name>
<dbReference type="RefSeq" id="WP_081203044.1">
    <property type="nucleotide sequence ID" value="NZ_FOCZ01000028.1"/>
</dbReference>
<evidence type="ECO:0008006" key="3">
    <source>
        <dbReference type="Google" id="ProtNLM"/>
    </source>
</evidence>
<dbReference type="OrthoDB" id="995338at2"/>
<reference evidence="2" key="1">
    <citation type="submission" date="2016-04" db="EMBL/GenBank/DDBJ databases">
        <authorList>
            <person name="Chen L."/>
            <person name="Zhuang W."/>
            <person name="Wang G."/>
        </authorList>
    </citation>
    <scope>NUCLEOTIDE SEQUENCE [LARGE SCALE GENOMIC DNA]</scope>
    <source>
        <strain evidence="2">17621</strain>
    </source>
</reference>
<accession>A0A1V9EDC7</accession>
<dbReference type="Pfam" id="PF12987">
    <property type="entry name" value="DUF3871"/>
    <property type="match status" value="1"/>
</dbReference>
<evidence type="ECO:0000313" key="1">
    <source>
        <dbReference type="EMBL" id="OQP44130.1"/>
    </source>
</evidence>